<proteinExistence type="predicted"/>
<protein>
    <submittedName>
        <fullName evidence="1">Uncharacterized protein</fullName>
    </submittedName>
</protein>
<name>A0A1A9VFW6_GLOAU</name>
<reference evidence="1" key="1">
    <citation type="submission" date="2020-05" db="UniProtKB">
        <authorList>
            <consortium name="EnsemblMetazoa"/>
        </authorList>
    </citation>
    <scope>IDENTIFICATION</scope>
    <source>
        <strain evidence="1">TTRI</strain>
    </source>
</reference>
<sequence length="135" mass="15528">MRNCNNNVKLCVCATISIGSHSLQEYEHEFVFIIPKAFLCDNKADQWQYLWMTTKKEIEVFHQIHRDLKFLSGREQNGIIRWASTCACVRRPISQIFEGRQFSPSACIASFLHMPGVGENAILLCLKCSAYGFYD</sequence>
<dbReference type="Proteomes" id="UP000078200">
    <property type="component" value="Unassembled WGS sequence"/>
</dbReference>
<organism evidence="1 2">
    <name type="scientific">Glossina austeni</name>
    <name type="common">Savannah tsetse fly</name>
    <dbReference type="NCBI Taxonomy" id="7395"/>
    <lineage>
        <taxon>Eukaryota</taxon>
        <taxon>Metazoa</taxon>
        <taxon>Ecdysozoa</taxon>
        <taxon>Arthropoda</taxon>
        <taxon>Hexapoda</taxon>
        <taxon>Insecta</taxon>
        <taxon>Pterygota</taxon>
        <taxon>Neoptera</taxon>
        <taxon>Endopterygota</taxon>
        <taxon>Diptera</taxon>
        <taxon>Brachycera</taxon>
        <taxon>Muscomorpha</taxon>
        <taxon>Hippoboscoidea</taxon>
        <taxon>Glossinidae</taxon>
        <taxon>Glossina</taxon>
    </lineage>
</organism>
<accession>A0A1A9VFW6</accession>
<evidence type="ECO:0000313" key="2">
    <source>
        <dbReference type="Proteomes" id="UP000078200"/>
    </source>
</evidence>
<keyword evidence="2" id="KW-1185">Reference proteome</keyword>
<dbReference type="AlphaFoldDB" id="A0A1A9VFW6"/>
<dbReference type="VEuPathDB" id="VectorBase:GAUT035928"/>
<dbReference type="EnsemblMetazoa" id="GAUT035928-RA">
    <property type="protein sequence ID" value="GAUT035928-PA"/>
    <property type="gene ID" value="GAUT035928"/>
</dbReference>
<evidence type="ECO:0000313" key="1">
    <source>
        <dbReference type="EnsemblMetazoa" id="GAUT035928-PA"/>
    </source>
</evidence>